<comment type="caution">
    <text evidence="2">The sequence shown here is derived from an EMBL/GenBank/DDBJ whole genome shotgun (WGS) entry which is preliminary data.</text>
</comment>
<feature type="compositionally biased region" description="Polar residues" evidence="1">
    <location>
        <begin position="40"/>
        <end position="49"/>
    </location>
</feature>
<gene>
    <name evidence="2" type="ORF">HJG60_003267</name>
</gene>
<feature type="region of interest" description="Disordered" evidence="1">
    <location>
        <begin position="1"/>
        <end position="93"/>
    </location>
</feature>
<feature type="compositionally biased region" description="Basic and acidic residues" evidence="1">
    <location>
        <begin position="83"/>
        <end position="93"/>
    </location>
</feature>
<feature type="region of interest" description="Disordered" evidence="1">
    <location>
        <begin position="110"/>
        <end position="140"/>
    </location>
</feature>
<organism evidence="2 3">
    <name type="scientific">Phyllostomus discolor</name>
    <name type="common">pale spear-nosed bat</name>
    <dbReference type="NCBI Taxonomy" id="89673"/>
    <lineage>
        <taxon>Eukaryota</taxon>
        <taxon>Metazoa</taxon>
        <taxon>Chordata</taxon>
        <taxon>Craniata</taxon>
        <taxon>Vertebrata</taxon>
        <taxon>Euteleostomi</taxon>
        <taxon>Mammalia</taxon>
        <taxon>Eutheria</taxon>
        <taxon>Laurasiatheria</taxon>
        <taxon>Chiroptera</taxon>
        <taxon>Yangochiroptera</taxon>
        <taxon>Phyllostomidae</taxon>
        <taxon>Phyllostominae</taxon>
        <taxon>Phyllostomus</taxon>
    </lineage>
</organism>
<evidence type="ECO:0000256" key="1">
    <source>
        <dbReference type="SAM" id="MobiDB-lite"/>
    </source>
</evidence>
<evidence type="ECO:0000313" key="3">
    <source>
        <dbReference type="Proteomes" id="UP000664940"/>
    </source>
</evidence>
<feature type="compositionally biased region" description="Basic and acidic residues" evidence="1">
    <location>
        <begin position="1"/>
        <end position="21"/>
    </location>
</feature>
<dbReference type="Proteomes" id="UP000664940">
    <property type="component" value="Unassembled WGS sequence"/>
</dbReference>
<name>A0A833Z6Y4_9CHIR</name>
<dbReference type="EMBL" id="JABVXQ010000009">
    <property type="protein sequence ID" value="KAF6090237.1"/>
    <property type="molecule type" value="Genomic_DNA"/>
</dbReference>
<accession>A0A833Z6Y4</accession>
<sequence length="310" mass="35260">MSSPPKEESDPADNILKHSEDEAPNDFSVDREPAFAESDTIAQVESNPTDLELDTANERERAVLQPTENNELKVEENEEEPQEDLKQDSHLGEIHTRSREVFAMSGLGRVTPPDTPLANVNGTNPTTPSPNRPSVNSGNIQGKTGKTYYVNINYKIPFRFSLSWRIPFTNTHERRRMFLRMVCEGYFAHILGHHNTRQVKPRFRALLIDSNASRNGERATIFRRPLRVHFCNGLCERNASKKISTSPDADKEKFPQTKFEKALHNKVSEDDLRVMITLTDDGWKYVCPICGSTFDSLAELRIHSCSFLED</sequence>
<protein>
    <submittedName>
        <fullName evidence="2">CPX chromosome region candidate 1</fullName>
    </submittedName>
</protein>
<evidence type="ECO:0000313" key="2">
    <source>
        <dbReference type="EMBL" id="KAF6090237.1"/>
    </source>
</evidence>
<reference evidence="2 3" key="1">
    <citation type="journal article" date="2020" name="Nature">
        <title>Six reference-quality genomes reveal evolution of bat adaptations.</title>
        <authorList>
            <person name="Jebb D."/>
            <person name="Huang Z."/>
            <person name="Pippel M."/>
            <person name="Hughes G.M."/>
            <person name="Lavrichenko K."/>
            <person name="Devanna P."/>
            <person name="Winkler S."/>
            <person name="Jermiin L.S."/>
            <person name="Skirmuntt E.C."/>
            <person name="Katzourakis A."/>
            <person name="Burkitt-Gray L."/>
            <person name="Ray D.A."/>
            <person name="Sullivan K.A.M."/>
            <person name="Roscito J.G."/>
            <person name="Kirilenko B.M."/>
            <person name="Davalos L.M."/>
            <person name="Corthals A.P."/>
            <person name="Power M.L."/>
            <person name="Jones G."/>
            <person name="Ransome R.D."/>
            <person name="Dechmann D.K.N."/>
            <person name="Locatelli A.G."/>
            <person name="Puechmaille S.J."/>
            <person name="Fedrigo O."/>
            <person name="Jarvis E.D."/>
            <person name="Hiller M."/>
            <person name="Vernes S.C."/>
            <person name="Myers E.W."/>
            <person name="Teeling E.C."/>
        </authorList>
    </citation>
    <scope>NUCLEOTIDE SEQUENCE [LARGE SCALE GENOMIC DNA]</scope>
    <source>
        <strain evidence="2">Bat1K_MPI-CBG_1</strain>
    </source>
</reference>
<proteinExistence type="predicted"/>
<dbReference type="AlphaFoldDB" id="A0A833Z6Y4"/>